<evidence type="ECO:0000256" key="1">
    <source>
        <dbReference type="SAM" id="MobiDB-lite"/>
    </source>
</evidence>
<dbReference type="Proteomes" id="UP001205311">
    <property type="component" value="Unassembled WGS sequence"/>
</dbReference>
<protein>
    <recommendedName>
        <fullName evidence="5">Secreted protein</fullName>
    </recommendedName>
</protein>
<comment type="caution">
    <text evidence="3">The sequence shown here is derived from an EMBL/GenBank/DDBJ whole genome shotgun (WGS) entry which is preliminary data.</text>
</comment>
<feature type="region of interest" description="Disordered" evidence="1">
    <location>
        <begin position="32"/>
        <end position="55"/>
    </location>
</feature>
<feature type="signal peptide" evidence="2">
    <location>
        <begin position="1"/>
        <end position="28"/>
    </location>
</feature>
<dbReference type="EMBL" id="JAMTCP010000001">
    <property type="protein sequence ID" value="MCP2256445.1"/>
    <property type="molecule type" value="Genomic_DNA"/>
</dbReference>
<proteinExistence type="predicted"/>
<dbReference type="RefSeq" id="WP_253667444.1">
    <property type="nucleotide sequence ID" value="NZ_JAMTCP010000001.1"/>
</dbReference>
<sequence>MNSYRRLTVLGIGVLVAGSAVVATSASAAPATGSAVSGRQTTQAVNGPVRESDLTTGQDVVRQTTSAVKLQSTGGVQTTVLSTSLPAGSWVLSSNASLVSWGPSDYTRCTLFVNETVVGGAATMVGAPSPNGEQTGVYVATVSAHGAFTSGATTTVSLRCSHDHTRAASETAYVDPSATLWAHRS</sequence>
<evidence type="ECO:0008006" key="5">
    <source>
        <dbReference type="Google" id="ProtNLM"/>
    </source>
</evidence>
<organism evidence="3 4">
    <name type="scientific">Streptoalloteichus tenebrarius (strain ATCC 17920 / DSM 40477 / JCM 4838 / CBS 697.72 / NBRC 16177 / NCIMB 11028 / NRRL B-12390 / A12253. 1 / ISP 5477)</name>
    <name type="common">Streptomyces tenebrarius</name>
    <dbReference type="NCBI Taxonomy" id="1933"/>
    <lineage>
        <taxon>Bacteria</taxon>
        <taxon>Bacillati</taxon>
        <taxon>Actinomycetota</taxon>
        <taxon>Actinomycetes</taxon>
        <taxon>Pseudonocardiales</taxon>
        <taxon>Pseudonocardiaceae</taxon>
        <taxon>Streptoalloteichus</taxon>
    </lineage>
</organism>
<name>A0ABT1HLR6_STRSD</name>
<evidence type="ECO:0000313" key="4">
    <source>
        <dbReference type="Proteomes" id="UP001205311"/>
    </source>
</evidence>
<gene>
    <name evidence="3" type="ORF">LX15_000128</name>
</gene>
<evidence type="ECO:0000313" key="3">
    <source>
        <dbReference type="EMBL" id="MCP2256445.1"/>
    </source>
</evidence>
<feature type="chain" id="PRO_5047293359" description="Secreted protein" evidence="2">
    <location>
        <begin position="29"/>
        <end position="185"/>
    </location>
</feature>
<evidence type="ECO:0000256" key="2">
    <source>
        <dbReference type="SAM" id="SignalP"/>
    </source>
</evidence>
<keyword evidence="2" id="KW-0732">Signal</keyword>
<accession>A0ABT1HLR6</accession>
<keyword evidence="4" id="KW-1185">Reference proteome</keyword>
<reference evidence="3 4" key="1">
    <citation type="submission" date="2022-06" db="EMBL/GenBank/DDBJ databases">
        <title>Genomic Encyclopedia of Archaeal and Bacterial Type Strains, Phase II (KMG-II): from individual species to whole genera.</title>
        <authorList>
            <person name="Goeker M."/>
        </authorList>
    </citation>
    <scope>NUCLEOTIDE SEQUENCE [LARGE SCALE GENOMIC DNA]</scope>
    <source>
        <strain evidence="3 4">DSM 40477</strain>
    </source>
</reference>